<protein>
    <submittedName>
        <fullName evidence="2">Cystathionine beta-synthase, core domain protein</fullName>
    </submittedName>
</protein>
<evidence type="ECO:0000313" key="2">
    <source>
        <dbReference type="EMBL" id="EQD61902.1"/>
    </source>
</evidence>
<name>T1AWQ1_9ZZZZ</name>
<reference evidence="2" key="1">
    <citation type="submission" date="2013-08" db="EMBL/GenBank/DDBJ databases">
        <authorList>
            <person name="Mendez C."/>
            <person name="Richter M."/>
            <person name="Ferrer M."/>
            <person name="Sanchez J."/>
        </authorList>
    </citation>
    <scope>NUCLEOTIDE SEQUENCE</scope>
</reference>
<feature type="domain" description="CBS" evidence="1">
    <location>
        <begin position="73"/>
        <end position="128"/>
    </location>
</feature>
<dbReference type="Pfam" id="PF00571">
    <property type="entry name" value="CBS"/>
    <property type="match status" value="2"/>
</dbReference>
<accession>T1AWQ1</accession>
<organism evidence="2">
    <name type="scientific">mine drainage metagenome</name>
    <dbReference type="NCBI Taxonomy" id="410659"/>
    <lineage>
        <taxon>unclassified sequences</taxon>
        <taxon>metagenomes</taxon>
        <taxon>ecological metagenomes</taxon>
    </lineage>
</organism>
<dbReference type="InterPro" id="IPR046342">
    <property type="entry name" value="CBS_dom_sf"/>
</dbReference>
<proteinExistence type="predicted"/>
<sequence>MTPIMDKISVFEAMKRDFYFVDSSVSIKEAISKVRESQTKSVMIIENAKLVGFLSIENIDVNSDLNAQVSTVMSKDVPTIKKSENIHIALNILTHEPTGKLAVVDDNDPGIILGTIGFLEIADAYNRE</sequence>
<gene>
    <name evidence="2" type="ORF">B1A_09550</name>
</gene>
<dbReference type="Gene3D" id="3.10.580.10">
    <property type="entry name" value="CBS-domain"/>
    <property type="match status" value="1"/>
</dbReference>
<reference evidence="2" key="2">
    <citation type="journal article" date="2014" name="ISME J.">
        <title>Microbial stratification in low pH oxic and suboxic macroscopic growths along an acid mine drainage.</title>
        <authorList>
            <person name="Mendez-Garcia C."/>
            <person name="Mesa V."/>
            <person name="Sprenger R.R."/>
            <person name="Richter M."/>
            <person name="Diez M.S."/>
            <person name="Solano J."/>
            <person name="Bargiela R."/>
            <person name="Golyshina O.V."/>
            <person name="Manteca A."/>
            <person name="Ramos J.L."/>
            <person name="Gallego J.R."/>
            <person name="Llorente I."/>
            <person name="Martins Dos Santos V.A."/>
            <person name="Jensen O.N."/>
            <person name="Pelaez A.I."/>
            <person name="Sanchez J."/>
            <person name="Ferrer M."/>
        </authorList>
    </citation>
    <scope>NUCLEOTIDE SEQUENCE</scope>
</reference>
<dbReference type="PROSITE" id="PS51371">
    <property type="entry name" value="CBS"/>
    <property type="match status" value="1"/>
</dbReference>
<dbReference type="EMBL" id="AUZX01006814">
    <property type="protein sequence ID" value="EQD61902.1"/>
    <property type="molecule type" value="Genomic_DNA"/>
</dbReference>
<dbReference type="InterPro" id="IPR000644">
    <property type="entry name" value="CBS_dom"/>
</dbReference>
<dbReference type="AlphaFoldDB" id="T1AWQ1"/>
<dbReference type="SUPFAM" id="SSF54631">
    <property type="entry name" value="CBS-domain pair"/>
    <property type="match status" value="1"/>
</dbReference>
<comment type="caution">
    <text evidence="2">The sequence shown here is derived from an EMBL/GenBank/DDBJ whole genome shotgun (WGS) entry which is preliminary data.</text>
</comment>
<feature type="non-terminal residue" evidence="2">
    <location>
        <position position="128"/>
    </location>
</feature>
<dbReference type="CDD" id="cd02205">
    <property type="entry name" value="CBS_pair_SF"/>
    <property type="match status" value="1"/>
</dbReference>
<evidence type="ECO:0000259" key="1">
    <source>
        <dbReference type="PROSITE" id="PS51371"/>
    </source>
</evidence>